<evidence type="ECO:0000313" key="5">
    <source>
        <dbReference type="EMBL" id="RSL15832.1"/>
    </source>
</evidence>
<dbReference type="EMBL" id="RSDW01000001">
    <property type="protein sequence ID" value="RSL15832.1"/>
    <property type="molecule type" value="Genomic_DNA"/>
</dbReference>
<accession>A0A3R9NVX7</accession>
<feature type="domain" description="HTH luxR-type" evidence="4">
    <location>
        <begin position="148"/>
        <end position="213"/>
    </location>
</feature>
<sequence length="218" mass="23564">MAMKETLPHDRLRMGLIATDPLRIMGLQAIFAEGLKADVIPLSVPGALDASGVSLILIDATCADHILELLATFRRSRPHLRLVVIGLENDHEYIQKIIGAGAKGYLTHGAKESEIRLAIEIVQDGSVWAPRKVLARLLEASSSGDGQGPVGEPRFTEREGQVLRLLVAGSPNREIASALGIDEATVKAHVGRLMRKVGVTNRIALTMQAVSRNLFTQQ</sequence>
<dbReference type="InterPro" id="IPR036388">
    <property type="entry name" value="WH-like_DNA-bd_sf"/>
</dbReference>
<dbReference type="PANTHER" id="PTHR44688">
    <property type="entry name" value="DNA-BINDING TRANSCRIPTIONAL ACTIVATOR DEVR_DOSR"/>
    <property type="match status" value="1"/>
</dbReference>
<evidence type="ECO:0000259" key="4">
    <source>
        <dbReference type="PROSITE" id="PS50043"/>
    </source>
</evidence>
<dbReference type="CDD" id="cd06170">
    <property type="entry name" value="LuxR_C_like"/>
    <property type="match status" value="1"/>
</dbReference>
<dbReference type="SMART" id="SM00421">
    <property type="entry name" value="HTH_LUXR"/>
    <property type="match status" value="1"/>
</dbReference>
<evidence type="ECO:0000256" key="2">
    <source>
        <dbReference type="ARBA" id="ARBA00023125"/>
    </source>
</evidence>
<dbReference type="SUPFAM" id="SSF52172">
    <property type="entry name" value="CheY-like"/>
    <property type="match status" value="1"/>
</dbReference>
<proteinExistence type="predicted"/>
<comment type="caution">
    <text evidence="5">The sequence shown here is derived from an EMBL/GenBank/DDBJ whole genome shotgun (WGS) entry which is preliminary data.</text>
</comment>
<dbReference type="PROSITE" id="PS50043">
    <property type="entry name" value="HTH_LUXR_2"/>
    <property type="match status" value="1"/>
</dbReference>
<keyword evidence="2" id="KW-0238">DNA-binding</keyword>
<dbReference type="RefSeq" id="WP_260472715.1">
    <property type="nucleotide sequence ID" value="NZ_RSDW01000001.1"/>
</dbReference>
<reference evidence="5 6" key="1">
    <citation type="submission" date="2018-12" db="EMBL/GenBank/DDBJ databases">
        <title>Sequencing of bacterial isolates from soil warming experiment in Harvard Forest, Massachusetts, USA.</title>
        <authorList>
            <person name="Deangelis K."/>
        </authorList>
    </citation>
    <scope>NUCLEOTIDE SEQUENCE [LARGE SCALE GENOMIC DNA]</scope>
    <source>
        <strain evidence="5 6">EB153</strain>
    </source>
</reference>
<dbReference type="PRINTS" id="PR00038">
    <property type="entry name" value="HTHLUXR"/>
</dbReference>
<evidence type="ECO:0000256" key="1">
    <source>
        <dbReference type="ARBA" id="ARBA00023015"/>
    </source>
</evidence>
<keyword evidence="1" id="KW-0805">Transcription regulation</keyword>
<keyword evidence="6" id="KW-1185">Reference proteome</keyword>
<dbReference type="InterPro" id="IPR011006">
    <property type="entry name" value="CheY-like_superfamily"/>
</dbReference>
<organism evidence="5 6">
    <name type="scientific">Edaphobacter aggregans</name>
    <dbReference type="NCBI Taxonomy" id="570835"/>
    <lineage>
        <taxon>Bacteria</taxon>
        <taxon>Pseudomonadati</taxon>
        <taxon>Acidobacteriota</taxon>
        <taxon>Terriglobia</taxon>
        <taxon>Terriglobales</taxon>
        <taxon>Acidobacteriaceae</taxon>
        <taxon>Edaphobacter</taxon>
    </lineage>
</organism>
<dbReference type="InterPro" id="IPR016032">
    <property type="entry name" value="Sig_transdc_resp-reg_C-effctor"/>
</dbReference>
<evidence type="ECO:0000256" key="3">
    <source>
        <dbReference type="ARBA" id="ARBA00023163"/>
    </source>
</evidence>
<dbReference type="GO" id="GO:0003677">
    <property type="term" value="F:DNA binding"/>
    <property type="evidence" value="ECO:0007669"/>
    <property type="project" value="UniProtKB-KW"/>
</dbReference>
<protein>
    <submittedName>
        <fullName evidence="5">LuxR family two component transcriptional regulator</fullName>
    </submittedName>
</protein>
<dbReference type="Gene3D" id="1.10.10.10">
    <property type="entry name" value="Winged helix-like DNA-binding domain superfamily/Winged helix DNA-binding domain"/>
    <property type="match status" value="1"/>
</dbReference>
<dbReference type="AlphaFoldDB" id="A0A3R9NVX7"/>
<dbReference type="SUPFAM" id="SSF46894">
    <property type="entry name" value="C-terminal effector domain of the bipartite response regulators"/>
    <property type="match status" value="1"/>
</dbReference>
<keyword evidence="3" id="KW-0804">Transcription</keyword>
<evidence type="ECO:0000313" key="6">
    <source>
        <dbReference type="Proteomes" id="UP000269669"/>
    </source>
</evidence>
<dbReference type="Gene3D" id="3.40.50.2300">
    <property type="match status" value="1"/>
</dbReference>
<dbReference type="PROSITE" id="PS00622">
    <property type="entry name" value="HTH_LUXR_1"/>
    <property type="match status" value="1"/>
</dbReference>
<dbReference type="PANTHER" id="PTHR44688:SF16">
    <property type="entry name" value="DNA-BINDING TRANSCRIPTIONAL ACTIVATOR DEVR_DOSR"/>
    <property type="match status" value="1"/>
</dbReference>
<dbReference type="Proteomes" id="UP000269669">
    <property type="component" value="Unassembled WGS sequence"/>
</dbReference>
<dbReference type="InterPro" id="IPR000792">
    <property type="entry name" value="Tscrpt_reg_LuxR_C"/>
</dbReference>
<gene>
    <name evidence="5" type="ORF">EDE15_1337</name>
</gene>
<name>A0A3R9NVX7_9BACT</name>
<dbReference type="GO" id="GO:0006355">
    <property type="term" value="P:regulation of DNA-templated transcription"/>
    <property type="evidence" value="ECO:0007669"/>
    <property type="project" value="InterPro"/>
</dbReference>
<dbReference type="Pfam" id="PF00196">
    <property type="entry name" value="GerE"/>
    <property type="match status" value="1"/>
</dbReference>